<dbReference type="RefSeq" id="WP_244675062.1">
    <property type="nucleotide sequence ID" value="NZ_CP095046.1"/>
</dbReference>
<dbReference type="EMBL" id="CP095046">
    <property type="protein sequence ID" value="UOQ71658.1"/>
    <property type="molecule type" value="Genomic_DNA"/>
</dbReference>
<dbReference type="InterPro" id="IPR013783">
    <property type="entry name" value="Ig-like_fold"/>
</dbReference>
<dbReference type="AlphaFoldDB" id="A0A8T9Q6M5"/>
<evidence type="ECO:0000313" key="2">
    <source>
        <dbReference type="Proteomes" id="UP000831796"/>
    </source>
</evidence>
<evidence type="ECO:0000313" key="1">
    <source>
        <dbReference type="EMBL" id="UOQ71658.1"/>
    </source>
</evidence>
<reference evidence="1" key="1">
    <citation type="submission" date="2022-04" db="EMBL/GenBank/DDBJ databases">
        <title>Hymenobacter sp. isolated from the air.</title>
        <authorList>
            <person name="Won M."/>
            <person name="Lee C.-M."/>
            <person name="Woen H.-Y."/>
            <person name="Kwon S.-W."/>
        </authorList>
    </citation>
    <scope>NUCLEOTIDE SEQUENCE</scope>
    <source>
        <strain evidence="1">5116S-3</strain>
    </source>
</reference>
<dbReference type="Proteomes" id="UP000831796">
    <property type="component" value="Chromosome"/>
</dbReference>
<proteinExistence type="predicted"/>
<organism evidence="1 2">
    <name type="scientific">Hymenobacter cellulosilyticus</name>
    <dbReference type="NCBI Taxonomy" id="2932248"/>
    <lineage>
        <taxon>Bacteria</taxon>
        <taxon>Pseudomonadati</taxon>
        <taxon>Bacteroidota</taxon>
        <taxon>Cytophagia</taxon>
        <taxon>Cytophagales</taxon>
        <taxon>Hymenobacteraceae</taxon>
        <taxon>Hymenobacter</taxon>
    </lineage>
</organism>
<sequence>MNFPVTTGNYLSLRLASYATNNNGGIDNSLTGGSTSNGVSVRIAYNGSSTFTNTLEVRGGNNGSVFDFNAEGTAAPTTTVNAAPASPTIAVSPNDLTNAGTVPTSGGQGYSTVRINFGAAITSVQVQIFISATNKTAVFIDDVRIGSNGPLPVELVSFNAARQAGAVQLQWTTASEKNNDRFEVQRSDNGQQYTTISTVRGAGTSTNATSYSFRDAEPLSGVSYYRLRQVDQDGTSSYSPVRVVGAVLAVAYPSPTYDVLNLPATRVGTPYRVFNMLGQALLEGKVPVTGIINVQGLRSGGYLLEVGTGQDRVAQRFARE</sequence>
<gene>
    <name evidence="1" type="ORF">MUN79_24105</name>
</gene>
<name>A0A8T9Q6M5_9BACT</name>
<accession>A0A8T9Q6M5</accession>
<dbReference type="NCBIfam" id="TIGR04183">
    <property type="entry name" value="Por_Secre_tail"/>
    <property type="match status" value="1"/>
</dbReference>
<keyword evidence="2" id="KW-1185">Reference proteome</keyword>
<dbReference type="KEGG" id="hcu:MUN79_24105"/>
<dbReference type="InterPro" id="IPR026444">
    <property type="entry name" value="Secre_tail"/>
</dbReference>
<protein>
    <submittedName>
        <fullName evidence="1">T9SS type A sorting domain-containing protein</fullName>
    </submittedName>
</protein>
<dbReference type="Gene3D" id="2.60.40.10">
    <property type="entry name" value="Immunoglobulins"/>
    <property type="match status" value="1"/>
</dbReference>